<comment type="caution">
    <text evidence="1">The sequence shown here is derived from an EMBL/GenBank/DDBJ whole genome shotgun (WGS) entry which is preliminary data.</text>
</comment>
<accession>A0ACC5WEM8</accession>
<protein>
    <submittedName>
        <fullName evidence="1">Uncharacterized protein</fullName>
    </submittedName>
</protein>
<sequence>MLAVLLALKHFLPDLRGRHVLVRTDNTAVAYYINHQGGLRSRPLYRLALQILVWSQGKLLSLRVAYIPGRLNTGADALSRQGPIPGGWRLHPEVVERIWRVFGRAQVDLFATQETSHCPLWFSLTHPAPLGLDAMAQAWRRLRLYAFPPVALLPGVLERVRRDGVRLLLVAPFWPGRAWISDLISLLDGSPWEIPVRRDLLSQAGGDILHPRPGLWKLWVWPLRGHDSELPVSQPRLLRPSSSQELPQRGNWLTHSTLKVYVAAIAGPPWDLAVVLEALCKPPFEPIEEISDRLLTLKTAFLLAISSLRRVGDLQALSVAPSYLDFAPGLAKAFLYPRVGYVPKVPSSAPRPVVLQAFCPPPFREPDHRKLNYFVLGGKSKWTMAVLSCLRILLIWNLLVCVNGGTFVQPPSSTMYTSAEEDVLLPCKFMPSEGEVIVQVIWTHINPDGTEEQIITAHRVEGQLESPAYAGRVRFEDSDPIENSALIILKTELSDEGRYTCTITTFPSGSVKTQVSLTVWTKPISTLDPIILVEGQSFRLAATCRAVAKPQPGLSWDTDLPGQSQNRTLDNGVASIQYSLHPLRSMNRRKLDCLVWHPSLKSPKRLTNNLVVHYPPDATISGYDENWYVGLEGARLQCDGGGNPKPHNFTWTRKDGGLPDGVTMEKEILRFDRPLRLTDKGAYECVATNIVGSGRVEVKIEVTEEPKNPTSFDSLLLIIIGGISGMVVLILVIVVITVNRHHKRKNRQLAMELDEKKEEISTLSRQASIRRVVSTSIDNKYQMEENIPLRVEGTIRTSLSSLDRPRSRDSHSTLGGQDSLGRPAIFNTSRRGRERTMDREKDGERVPSRLKMDPYARNCDASLLHPESHFHPPLQPSTFPMEQTAEIIRSRNGSAILPADGRPQSGGSITGSRAGSRGHHSPLNSTYPILTDDEDMRPVDEESELSRGQIEPDGMDNGGSETTSSQISEAMSNHFEHTNGTLWPKSKPNNILLAPETTRLPPLHSNMIHHTPQIV</sequence>
<name>A0ACC5WEM8_PANGG</name>
<evidence type="ECO:0000313" key="1">
    <source>
        <dbReference type="EMBL" id="MCI4377543.1"/>
    </source>
</evidence>
<gene>
    <name evidence="1" type="ORF">PGIGA_G00204780</name>
</gene>
<keyword evidence="2" id="KW-1185">Reference proteome</keyword>
<reference evidence="1 2" key="1">
    <citation type="journal article" date="2022" name="bioRxiv">
        <title>An ancient truncated duplication of the anti-Mullerian hormone receptor type 2 gene is a potential conserved master sex determinant in the Pangasiidae catfish family.</title>
        <authorList>
            <person name="Wen M."/>
            <person name="Pan Q."/>
            <person name="Jouanno E."/>
            <person name="Montfort J."/>
            <person name="Zahm M."/>
            <person name="Cabau C."/>
            <person name="Klopp C."/>
            <person name="Iampietro C."/>
            <person name="Roques C."/>
            <person name="Bouchez O."/>
            <person name="Castinel A."/>
            <person name="Donnadieu C."/>
            <person name="Parrinello H."/>
            <person name="Poncet C."/>
            <person name="Belmonte E."/>
            <person name="Gautier V."/>
            <person name="Avarre J.-C."/>
            <person name="Dugue R."/>
            <person name="Gustiano R."/>
            <person name="Ha T.T.T."/>
            <person name="Campet M."/>
            <person name="Sriphairoj K."/>
            <person name="Ribolli J."/>
            <person name="de Almeida F.L."/>
            <person name="Desvignes T."/>
            <person name="Postlethwait J.H."/>
            <person name="Bucao C.F."/>
            <person name="Robinson-Rechavi M."/>
            <person name="Bobe J."/>
            <person name="Herpin A."/>
            <person name="Guiguen Y."/>
        </authorList>
    </citation>
    <scope>NUCLEOTIDE SEQUENCE [LARGE SCALE GENOMIC DNA]</scope>
    <source>
        <strain evidence="1">YG-Dec2019</strain>
    </source>
</reference>
<dbReference type="EMBL" id="CM040457">
    <property type="protein sequence ID" value="MCI4377543.1"/>
    <property type="molecule type" value="Genomic_DNA"/>
</dbReference>
<dbReference type="Proteomes" id="UP000829447">
    <property type="component" value="Linkage Group LG4"/>
</dbReference>
<proteinExistence type="predicted"/>
<organism evidence="1 2">
    <name type="scientific">Pangasianodon gigas</name>
    <name type="common">Mekong giant catfish</name>
    <name type="synonym">Pangasius gigas</name>
    <dbReference type="NCBI Taxonomy" id="30993"/>
    <lineage>
        <taxon>Eukaryota</taxon>
        <taxon>Metazoa</taxon>
        <taxon>Chordata</taxon>
        <taxon>Craniata</taxon>
        <taxon>Vertebrata</taxon>
        <taxon>Euteleostomi</taxon>
        <taxon>Actinopterygii</taxon>
        <taxon>Neopterygii</taxon>
        <taxon>Teleostei</taxon>
        <taxon>Ostariophysi</taxon>
        <taxon>Siluriformes</taxon>
        <taxon>Pangasiidae</taxon>
        <taxon>Pangasianodon</taxon>
    </lineage>
</organism>
<evidence type="ECO:0000313" key="2">
    <source>
        <dbReference type="Proteomes" id="UP000829447"/>
    </source>
</evidence>